<comment type="caution">
    <text evidence="1">The sequence shown here is derived from an EMBL/GenBank/DDBJ whole genome shotgun (WGS) entry which is preliminary data.</text>
</comment>
<accession>A0ACC3SY71</accession>
<evidence type="ECO:0000313" key="1">
    <source>
        <dbReference type="EMBL" id="KAK9236099.1"/>
    </source>
</evidence>
<sequence length="261" mass="28009">MTCITALTAQNTTGVKDIFPVTDMGFIETALDAVFTDVGVDAVKTGMLASEETIKTVTKCLRKYGAEKIVVDPVMISTSGSPLLPDSAVAAYLHDLFPIAWIITPNIQEAKFLHKVASGTDFSVESLEDAKALAKELFKLGPKYVLLKGGHLPLSADYKHATETSASEIVADVLYDGQTYYIIESKFLVTKNTHGTGCTLASSIASNLAKGLSVHQAIKESVNYVHGAIADDLDLGKGNGPINHLHRTYIEPLRKTKEAAI</sequence>
<protein>
    <submittedName>
        <fullName evidence="1">Pyridoxamine kinase</fullName>
    </submittedName>
</protein>
<proteinExistence type="predicted"/>
<gene>
    <name evidence="1" type="ORF">V1525DRAFT_427356</name>
</gene>
<dbReference type="Proteomes" id="UP001433508">
    <property type="component" value="Unassembled WGS sequence"/>
</dbReference>
<keyword evidence="2" id="KW-1185">Reference proteome</keyword>
<name>A0ACC3SY71_LIPKO</name>
<keyword evidence="1" id="KW-0418">Kinase</keyword>
<keyword evidence="1" id="KW-0808">Transferase</keyword>
<dbReference type="EMBL" id="MU971396">
    <property type="protein sequence ID" value="KAK9236099.1"/>
    <property type="molecule type" value="Genomic_DNA"/>
</dbReference>
<evidence type="ECO:0000313" key="2">
    <source>
        <dbReference type="Proteomes" id="UP001433508"/>
    </source>
</evidence>
<organism evidence="1 2">
    <name type="scientific">Lipomyces kononenkoae</name>
    <name type="common">Yeast</name>
    <dbReference type="NCBI Taxonomy" id="34357"/>
    <lineage>
        <taxon>Eukaryota</taxon>
        <taxon>Fungi</taxon>
        <taxon>Dikarya</taxon>
        <taxon>Ascomycota</taxon>
        <taxon>Saccharomycotina</taxon>
        <taxon>Lipomycetes</taxon>
        <taxon>Lipomycetales</taxon>
        <taxon>Lipomycetaceae</taxon>
        <taxon>Lipomyces</taxon>
    </lineage>
</organism>
<reference evidence="2" key="1">
    <citation type="journal article" date="2024" name="Front. Bioeng. Biotechnol.">
        <title>Genome-scale model development and genomic sequencing of the oleaginous clade Lipomyces.</title>
        <authorList>
            <person name="Czajka J.J."/>
            <person name="Han Y."/>
            <person name="Kim J."/>
            <person name="Mondo S.J."/>
            <person name="Hofstad B.A."/>
            <person name="Robles A."/>
            <person name="Haridas S."/>
            <person name="Riley R."/>
            <person name="LaButti K."/>
            <person name="Pangilinan J."/>
            <person name="Andreopoulos W."/>
            <person name="Lipzen A."/>
            <person name="Yan J."/>
            <person name="Wang M."/>
            <person name="Ng V."/>
            <person name="Grigoriev I.V."/>
            <person name="Spatafora J.W."/>
            <person name="Magnuson J.K."/>
            <person name="Baker S.E."/>
            <person name="Pomraning K.R."/>
        </authorList>
    </citation>
    <scope>NUCLEOTIDE SEQUENCE [LARGE SCALE GENOMIC DNA]</scope>
    <source>
        <strain evidence="2">CBS 7786</strain>
    </source>
</reference>